<feature type="chain" id="PRO_5002536841" description="Mannosyl-glycoprotein endo-beta-N-acetylglucosamidase-like domain-containing protein" evidence="1">
    <location>
        <begin position="28"/>
        <end position="214"/>
    </location>
</feature>
<gene>
    <name evidence="2" type="ORF">UV91_C0010G0017</name>
</gene>
<evidence type="ECO:0000313" key="3">
    <source>
        <dbReference type="Proteomes" id="UP000033907"/>
    </source>
</evidence>
<evidence type="ECO:0008006" key="4">
    <source>
        <dbReference type="Google" id="ProtNLM"/>
    </source>
</evidence>
<name>A0A0G1ELI0_9BACT</name>
<evidence type="ECO:0000313" key="2">
    <source>
        <dbReference type="EMBL" id="KKT10830.1"/>
    </source>
</evidence>
<keyword evidence="1" id="KW-0732">Signal</keyword>
<dbReference type="Proteomes" id="UP000033907">
    <property type="component" value="Unassembled WGS sequence"/>
</dbReference>
<dbReference type="AlphaFoldDB" id="A0A0G1ELI0"/>
<evidence type="ECO:0000256" key="1">
    <source>
        <dbReference type="SAM" id="SignalP"/>
    </source>
</evidence>
<reference evidence="2 3" key="1">
    <citation type="journal article" date="2015" name="Nature">
        <title>rRNA introns, odd ribosomes, and small enigmatic genomes across a large radiation of phyla.</title>
        <authorList>
            <person name="Brown C.T."/>
            <person name="Hug L.A."/>
            <person name="Thomas B.C."/>
            <person name="Sharon I."/>
            <person name="Castelle C.J."/>
            <person name="Singh A."/>
            <person name="Wilkins M.J."/>
            <person name="Williams K.H."/>
            <person name="Banfield J.F."/>
        </authorList>
    </citation>
    <scope>NUCLEOTIDE SEQUENCE [LARGE SCALE GENOMIC DNA]</scope>
</reference>
<accession>A0A0G1ELI0</accession>
<proteinExistence type="predicted"/>
<comment type="caution">
    <text evidence="2">The sequence shown here is derived from an EMBL/GenBank/DDBJ whole genome shotgun (WGS) entry which is preliminary data.</text>
</comment>
<protein>
    <recommendedName>
        <fullName evidence="4">Mannosyl-glycoprotein endo-beta-N-acetylglucosamidase-like domain-containing protein</fullName>
    </recommendedName>
</protein>
<sequence>MKNNNLIRFAQSLVLLPVMTMSLSVGSIGNMANNQTAQDVLAQKVNIEAKATLVLNQAADAEADLKEETFKAQAQAIDAYFAARNMPLKGTGMKMAIEADANGIDWRLLPAIAVRESTGGKFACKRVANNPFGWGSCKIGFKSIDAAIETLAKNLGGNNPKTARHYNNKTTNQILNAYNPPSIVPRYTAQVVAIMNIIGDETLILGKDLAQANT</sequence>
<dbReference type="EMBL" id="LCGH01000010">
    <property type="protein sequence ID" value="KKT10830.1"/>
    <property type="molecule type" value="Genomic_DNA"/>
</dbReference>
<organism evidence="2 3">
    <name type="scientific">Candidatus Nomurabacteria bacterium GW2011_GWF2_43_24</name>
    <dbReference type="NCBI Taxonomy" id="1618778"/>
    <lineage>
        <taxon>Bacteria</taxon>
        <taxon>Candidatus Nomuraibacteriota</taxon>
    </lineage>
</organism>
<feature type="signal peptide" evidence="1">
    <location>
        <begin position="1"/>
        <end position="27"/>
    </location>
</feature>